<name>A0ACB7UJR8_DIOAL</name>
<proteinExistence type="predicted"/>
<comment type="caution">
    <text evidence="1">The sequence shown here is derived from an EMBL/GenBank/DDBJ whole genome shotgun (WGS) entry which is preliminary data.</text>
</comment>
<evidence type="ECO:0000313" key="1">
    <source>
        <dbReference type="EMBL" id="KAH7660747.1"/>
    </source>
</evidence>
<evidence type="ECO:0000313" key="2">
    <source>
        <dbReference type="Proteomes" id="UP000827976"/>
    </source>
</evidence>
<sequence>MKTCNPSSPSISSSAAIRSSSPTTKQTLQNPPKLRKPNSPSNLSSSSSLSFPFLSSSCSSCSCSSCLMEEEGGFLNLLSSGDGEEHAFLLSSSTTSHMLCFASASSTESSLSSSPPLPSTTSSTVTTTTTSATTISKSTTKKGGGLSKKKAKISSESSSVTTSGTMRVRKEKLGERIMALQQLVSPFGKSDTASVLHEALGYIRFLHDQVQVLSLPYMQRLPTPPATLHDGEGGSNELRSRGLCLVPVSCTDHVANNNGADIWSPSSMGSNSSSASKH</sequence>
<accession>A0ACB7UJR8</accession>
<protein>
    <submittedName>
        <fullName evidence="1">2Fe-2S ferredoxin-like protein</fullName>
    </submittedName>
</protein>
<reference evidence="2" key="1">
    <citation type="journal article" date="2022" name="Nat. Commun.">
        <title>Chromosome evolution and the genetic basis of agronomically important traits in greater yam.</title>
        <authorList>
            <person name="Bredeson J.V."/>
            <person name="Lyons J.B."/>
            <person name="Oniyinde I.O."/>
            <person name="Okereke N.R."/>
            <person name="Kolade O."/>
            <person name="Nnabue I."/>
            <person name="Nwadili C.O."/>
            <person name="Hribova E."/>
            <person name="Parker M."/>
            <person name="Nwogha J."/>
            <person name="Shu S."/>
            <person name="Carlson J."/>
            <person name="Kariba R."/>
            <person name="Muthemba S."/>
            <person name="Knop K."/>
            <person name="Barton G.J."/>
            <person name="Sherwood A.V."/>
            <person name="Lopez-Montes A."/>
            <person name="Asiedu R."/>
            <person name="Jamnadass R."/>
            <person name="Muchugi A."/>
            <person name="Goodstein D."/>
            <person name="Egesi C.N."/>
            <person name="Featherston J."/>
            <person name="Asfaw A."/>
            <person name="Simpson G.G."/>
            <person name="Dolezel J."/>
            <person name="Hendre P.S."/>
            <person name="Van Deynze A."/>
            <person name="Kumar P.L."/>
            <person name="Obidiegwu J.E."/>
            <person name="Bhattacharjee R."/>
            <person name="Rokhsar D.S."/>
        </authorList>
    </citation>
    <scope>NUCLEOTIDE SEQUENCE [LARGE SCALE GENOMIC DNA]</scope>
    <source>
        <strain evidence="2">cv. TDa95/00328</strain>
    </source>
</reference>
<gene>
    <name evidence="1" type="ORF">IHE45_15G013500</name>
</gene>
<keyword evidence="2" id="KW-1185">Reference proteome</keyword>
<dbReference type="EMBL" id="CM037025">
    <property type="protein sequence ID" value="KAH7660747.1"/>
    <property type="molecule type" value="Genomic_DNA"/>
</dbReference>
<dbReference type="Proteomes" id="UP000827976">
    <property type="component" value="Chromosome 15"/>
</dbReference>
<organism evidence="1 2">
    <name type="scientific">Dioscorea alata</name>
    <name type="common">Purple yam</name>
    <dbReference type="NCBI Taxonomy" id="55571"/>
    <lineage>
        <taxon>Eukaryota</taxon>
        <taxon>Viridiplantae</taxon>
        <taxon>Streptophyta</taxon>
        <taxon>Embryophyta</taxon>
        <taxon>Tracheophyta</taxon>
        <taxon>Spermatophyta</taxon>
        <taxon>Magnoliopsida</taxon>
        <taxon>Liliopsida</taxon>
        <taxon>Dioscoreales</taxon>
        <taxon>Dioscoreaceae</taxon>
        <taxon>Dioscorea</taxon>
    </lineage>
</organism>